<evidence type="ECO:0000313" key="1">
    <source>
        <dbReference type="EMBL" id="KAI3425741.1"/>
    </source>
</evidence>
<dbReference type="Proteomes" id="UP001055712">
    <property type="component" value="Unassembled WGS sequence"/>
</dbReference>
<name>A0A9D4THD0_CHLVU</name>
<organism evidence="1 3">
    <name type="scientific">Chlorella vulgaris</name>
    <name type="common">Green alga</name>
    <dbReference type="NCBI Taxonomy" id="3077"/>
    <lineage>
        <taxon>Eukaryota</taxon>
        <taxon>Viridiplantae</taxon>
        <taxon>Chlorophyta</taxon>
        <taxon>core chlorophytes</taxon>
        <taxon>Trebouxiophyceae</taxon>
        <taxon>Chlorellales</taxon>
        <taxon>Chlorellaceae</taxon>
        <taxon>Chlorella clade</taxon>
        <taxon>Chlorella</taxon>
    </lineage>
</organism>
<evidence type="ECO:0000313" key="2">
    <source>
        <dbReference type="EMBL" id="KAI3425742.1"/>
    </source>
</evidence>
<reference evidence="1" key="2">
    <citation type="submission" date="2020-11" db="EMBL/GenBank/DDBJ databases">
        <authorList>
            <person name="Cecchin M."/>
            <person name="Marcolungo L."/>
            <person name="Rossato M."/>
            <person name="Girolomoni L."/>
            <person name="Cosentino E."/>
            <person name="Cuine S."/>
            <person name="Li-Beisson Y."/>
            <person name="Delledonne M."/>
            <person name="Ballottari M."/>
        </authorList>
    </citation>
    <scope>NUCLEOTIDE SEQUENCE</scope>
    <source>
        <strain evidence="1">211/11P</strain>
        <tissue evidence="1">Whole cell</tissue>
    </source>
</reference>
<dbReference type="EMBL" id="SIDB01000011">
    <property type="protein sequence ID" value="KAI3425741.1"/>
    <property type="molecule type" value="Genomic_DNA"/>
</dbReference>
<protein>
    <submittedName>
        <fullName evidence="1">Uncharacterized protein</fullName>
    </submittedName>
</protein>
<dbReference type="EMBL" id="SIDB01000011">
    <property type="protein sequence ID" value="KAI3425742.1"/>
    <property type="molecule type" value="Genomic_DNA"/>
</dbReference>
<gene>
    <name evidence="1" type="ORF">D9Q98_007717</name>
    <name evidence="2" type="ORF">D9Q98_007718</name>
</gene>
<comment type="caution">
    <text evidence="1">The sequence shown here is derived from an EMBL/GenBank/DDBJ whole genome shotgun (WGS) entry which is preliminary data.</text>
</comment>
<sequence length="186" mass="20026">MHERLQSEAAHVRSPAPVSVRRSWAAAGLRDLRRQANAAHMPLPCTIVFLRPGQQLRGVLSEAGRRLQRAGWGWGATPRPRALTWGHAFQQVADTDAAVVADVALLPLADYTGVPRLPLAVAEVVLEAASSGMAACSDLERVQMCLGVFGEAHGMPARLAGSRCRRCSAQMTTPRWPRQQTACSAS</sequence>
<reference evidence="1" key="1">
    <citation type="journal article" date="2019" name="Plant J.">
        <title>Chlorella vulgaris genome assembly and annotation reveals the molecular basis for metabolic acclimation to high light conditions.</title>
        <authorList>
            <person name="Cecchin M."/>
            <person name="Marcolungo L."/>
            <person name="Rossato M."/>
            <person name="Girolomoni L."/>
            <person name="Cosentino E."/>
            <person name="Cuine S."/>
            <person name="Li-Beisson Y."/>
            <person name="Delledonne M."/>
            <person name="Ballottari M."/>
        </authorList>
    </citation>
    <scope>NUCLEOTIDE SEQUENCE</scope>
    <source>
        <strain evidence="1">211/11P</strain>
    </source>
</reference>
<accession>A0A9D4THD0</accession>
<dbReference type="AlphaFoldDB" id="A0A9D4THD0"/>
<keyword evidence="3" id="KW-1185">Reference proteome</keyword>
<proteinExistence type="predicted"/>
<evidence type="ECO:0000313" key="3">
    <source>
        <dbReference type="Proteomes" id="UP001055712"/>
    </source>
</evidence>